<feature type="compositionally biased region" description="Gly residues" evidence="6">
    <location>
        <begin position="866"/>
        <end position="876"/>
    </location>
</feature>
<feature type="compositionally biased region" description="Gly residues" evidence="6">
    <location>
        <begin position="295"/>
        <end position="304"/>
    </location>
</feature>
<feature type="compositionally biased region" description="Polar residues" evidence="6">
    <location>
        <begin position="722"/>
        <end position="732"/>
    </location>
</feature>
<evidence type="ECO:0000256" key="1">
    <source>
        <dbReference type="ARBA" id="ARBA00010995"/>
    </source>
</evidence>
<dbReference type="FunFam" id="2.60.200.30:FF:000004">
    <property type="entry name" value="NAD kinase 2, chloroplastic"/>
    <property type="match status" value="1"/>
</dbReference>
<dbReference type="Pfam" id="PF20143">
    <property type="entry name" value="NAD_kinase_C"/>
    <property type="match status" value="1"/>
</dbReference>
<reference evidence="7" key="1">
    <citation type="journal article" date="2023" name="PhytoFront">
        <title>Draft Genome Resources of Seven Strains of Tilletia horrida, Causal Agent of Kernel Smut of Rice.</title>
        <authorList>
            <person name="Khanal S."/>
            <person name="Antony Babu S."/>
            <person name="Zhou X.G."/>
        </authorList>
    </citation>
    <scope>NUCLEOTIDE SEQUENCE</scope>
    <source>
        <strain evidence="7">TX3</strain>
    </source>
</reference>
<keyword evidence="8" id="KW-1185">Reference proteome</keyword>
<dbReference type="PANTHER" id="PTHR20275:SF0">
    <property type="entry name" value="NAD KINASE"/>
    <property type="match status" value="1"/>
</dbReference>
<name>A0AAN6GGZ3_9BASI</name>
<dbReference type="EMBL" id="JAPDMQ010000072">
    <property type="protein sequence ID" value="KAK0536698.1"/>
    <property type="molecule type" value="Genomic_DNA"/>
</dbReference>
<evidence type="ECO:0000256" key="5">
    <source>
        <dbReference type="ARBA" id="ARBA00023027"/>
    </source>
</evidence>
<keyword evidence="2" id="KW-0808">Transferase</keyword>
<protein>
    <recommendedName>
        <fullName evidence="9">NAD+ kinase</fullName>
    </recommendedName>
</protein>
<keyword evidence="3" id="KW-0418">Kinase</keyword>
<dbReference type="Proteomes" id="UP001176521">
    <property type="component" value="Unassembled WGS sequence"/>
</dbReference>
<comment type="similarity">
    <text evidence="1">Belongs to the NAD kinase family.</text>
</comment>
<dbReference type="Gene3D" id="2.60.200.30">
    <property type="entry name" value="Probable inorganic polyphosphate/atp-NAD kinase, domain 2"/>
    <property type="match status" value="1"/>
</dbReference>
<evidence type="ECO:0000313" key="8">
    <source>
        <dbReference type="Proteomes" id="UP001176521"/>
    </source>
</evidence>
<feature type="region of interest" description="Disordered" evidence="6">
    <location>
        <begin position="865"/>
        <end position="1040"/>
    </location>
</feature>
<evidence type="ECO:0008006" key="9">
    <source>
        <dbReference type="Google" id="ProtNLM"/>
    </source>
</evidence>
<dbReference type="GO" id="GO:0006741">
    <property type="term" value="P:NADP+ biosynthetic process"/>
    <property type="evidence" value="ECO:0007669"/>
    <property type="project" value="InterPro"/>
</dbReference>
<feature type="compositionally biased region" description="Gly residues" evidence="6">
    <location>
        <begin position="911"/>
        <end position="926"/>
    </location>
</feature>
<feature type="compositionally biased region" description="Basic and acidic residues" evidence="6">
    <location>
        <begin position="113"/>
        <end position="134"/>
    </location>
</feature>
<feature type="compositionally biased region" description="Acidic residues" evidence="6">
    <location>
        <begin position="1029"/>
        <end position="1040"/>
    </location>
</feature>
<keyword evidence="5" id="KW-0520">NAD</keyword>
<dbReference type="PANTHER" id="PTHR20275">
    <property type="entry name" value="NAD KINASE"/>
    <property type="match status" value="1"/>
</dbReference>
<dbReference type="AlphaFoldDB" id="A0AAN6GGZ3"/>
<comment type="caution">
    <text evidence="7">The sequence shown here is derived from an EMBL/GenBank/DDBJ whole genome shotgun (WGS) entry which is preliminary data.</text>
</comment>
<evidence type="ECO:0000256" key="6">
    <source>
        <dbReference type="SAM" id="MobiDB-lite"/>
    </source>
</evidence>
<evidence type="ECO:0000313" key="7">
    <source>
        <dbReference type="EMBL" id="KAK0536698.1"/>
    </source>
</evidence>
<dbReference type="Pfam" id="PF01513">
    <property type="entry name" value="NAD_kinase"/>
    <property type="match status" value="1"/>
</dbReference>
<feature type="compositionally biased region" description="Acidic residues" evidence="6">
    <location>
        <begin position="682"/>
        <end position="721"/>
    </location>
</feature>
<feature type="compositionally biased region" description="Polar residues" evidence="6">
    <location>
        <begin position="757"/>
        <end position="766"/>
    </location>
</feature>
<gene>
    <name evidence="7" type="ORF">OC842_001882</name>
</gene>
<keyword evidence="4" id="KW-0521">NADP</keyword>
<organism evidence="7 8">
    <name type="scientific">Tilletia horrida</name>
    <dbReference type="NCBI Taxonomy" id="155126"/>
    <lineage>
        <taxon>Eukaryota</taxon>
        <taxon>Fungi</taxon>
        <taxon>Dikarya</taxon>
        <taxon>Basidiomycota</taxon>
        <taxon>Ustilaginomycotina</taxon>
        <taxon>Exobasidiomycetes</taxon>
        <taxon>Tilletiales</taxon>
        <taxon>Tilletiaceae</taxon>
        <taxon>Tilletia</taxon>
    </lineage>
</organism>
<proteinExistence type="inferred from homology"/>
<feature type="compositionally biased region" description="Low complexity" evidence="6">
    <location>
        <begin position="556"/>
        <end position="565"/>
    </location>
</feature>
<evidence type="ECO:0000256" key="4">
    <source>
        <dbReference type="ARBA" id="ARBA00022857"/>
    </source>
</evidence>
<evidence type="ECO:0000256" key="2">
    <source>
        <dbReference type="ARBA" id="ARBA00022679"/>
    </source>
</evidence>
<dbReference type="GO" id="GO:0019674">
    <property type="term" value="P:NAD+ metabolic process"/>
    <property type="evidence" value="ECO:0007669"/>
    <property type="project" value="InterPro"/>
</dbReference>
<feature type="compositionally biased region" description="Low complexity" evidence="6">
    <location>
        <begin position="644"/>
        <end position="662"/>
    </location>
</feature>
<feature type="region of interest" description="Disordered" evidence="6">
    <location>
        <begin position="289"/>
        <end position="312"/>
    </location>
</feature>
<dbReference type="Gene3D" id="3.40.50.10330">
    <property type="entry name" value="Probable inorganic polyphosphate/atp-NAD kinase, domain 1"/>
    <property type="match status" value="1"/>
</dbReference>
<dbReference type="InterPro" id="IPR002504">
    <property type="entry name" value="NADK"/>
</dbReference>
<feature type="region of interest" description="Disordered" evidence="6">
    <location>
        <begin position="523"/>
        <end position="842"/>
    </location>
</feature>
<dbReference type="InterPro" id="IPR017438">
    <property type="entry name" value="ATP-NAD_kinase_N"/>
</dbReference>
<accession>A0AAN6GGZ3</accession>
<dbReference type="HAMAP" id="MF_00361">
    <property type="entry name" value="NAD_kinase"/>
    <property type="match status" value="1"/>
</dbReference>
<dbReference type="InterPro" id="IPR017437">
    <property type="entry name" value="ATP-NAD_kinase_PpnK-typ_C"/>
</dbReference>
<evidence type="ECO:0000256" key="3">
    <source>
        <dbReference type="ARBA" id="ARBA00022777"/>
    </source>
</evidence>
<sequence length="1040" mass="109077">MSRNLTHQLAETAVGVREVSKQLGRARVQLDASVRSVLIITKARDNHLIRLTRELALWLMLNKRPGKQRGLVVYVDAQLRGSKRFDAQGIRAEYPHLFEPSEPAHPKNCMQSEDARRTPSADNIDMVREQRGEGEQNGATKVTGEDAREMVEEEDNDEAGQLRYWTSEMCSRFPQLFDLVVTLGGDGTVLFASWLFQRIVPPILPFSLGSLGFLTNFDFNHYQDVLQSALDRGIRVNLRMRFTATVYRAELPTTPSQSRCRRRAIRSGKTGEIMLREIREVGWDAIEGQDFSGSEGEGGAGPGTGACADDDLFEPDEDEIAAKVKRRHRLQCVDSDKGTQSQSGRGRSKKDKEVMCFTTRPAETFEILNDLVVDRGPSPYVSLLEVFGDEHHMTTVQADGLCISTPTGSTAYSLSAGGSLAHPEIPAILLTPICPHTLSFRPMLLPDSMELRIAVPYSSRSAAWASFDGRGRVELRQGDHIKVTASRYPFPTVCAEDQSIDWFQSISRTLKWNERQKQKSFVVLEDNEGDGARPKPRKNSASSTSGKAKRKESNAAERAAASGANVKPSGVSGNGDADPNASGQKTEATPAAAVGTSNSQKGGDAAQQVKPAKQSLRSDLPNGHASIPNDDQPYHHQAPGSPSQIAQDAQRATAAAAQLGSAKIKAADDARGGGVNAKEGDGGDDELDVDEEDDEEDDDDEEEDEEEEEEEEEEREEEYDITDSSAVVTRANSPLPRSRHGSSYSNLAGAGSESPCGASSSRTNNFADSWGSASAASIAAPGTASPSSSMSDRRRHASNPASLSEIASDLRRRSGGLSVAVGGSGSGSGSVSPSGGVVGALRGPSLSALRKLSPILRDTAAAGVRAAGGGGAGGAAGLQMQHHPGMVRRLTAAQNAEQEGAARSSGRAEGTVGGSGTASADVGGGSAAATSVSGGRSQDDGNADTTGAAASSGARSGAANVSSSSDGSNLLNAEGPGAGASGGGAGSSAESTTSQQSSAATSTDGRNNGGGSTQRANRQGAALVVYGDDSSDSDSLVGDE</sequence>
<feature type="compositionally biased region" description="Gly residues" evidence="6">
    <location>
        <begin position="976"/>
        <end position="986"/>
    </location>
</feature>
<feature type="compositionally biased region" description="Low complexity" evidence="6">
    <location>
        <begin position="987"/>
        <end position="1003"/>
    </location>
</feature>
<dbReference type="GO" id="GO:0003951">
    <property type="term" value="F:NAD+ kinase activity"/>
    <property type="evidence" value="ECO:0007669"/>
    <property type="project" value="InterPro"/>
</dbReference>
<feature type="region of interest" description="Disordered" evidence="6">
    <location>
        <begin position="99"/>
        <end position="158"/>
    </location>
</feature>
<dbReference type="SUPFAM" id="SSF111331">
    <property type="entry name" value="NAD kinase/diacylglycerol kinase-like"/>
    <property type="match status" value="1"/>
</dbReference>
<feature type="compositionally biased region" description="Low complexity" evidence="6">
    <location>
        <begin position="767"/>
        <end position="790"/>
    </location>
</feature>
<dbReference type="InterPro" id="IPR016064">
    <property type="entry name" value="NAD/diacylglycerol_kinase_sf"/>
</dbReference>
<feature type="compositionally biased region" description="Low complexity" evidence="6">
    <location>
        <begin position="943"/>
        <end position="975"/>
    </location>
</feature>
<feature type="region of interest" description="Disordered" evidence="6">
    <location>
        <begin position="333"/>
        <end position="353"/>
    </location>
</feature>